<feature type="transmembrane region" description="Helical" evidence="15">
    <location>
        <begin position="424"/>
        <end position="445"/>
    </location>
</feature>
<accession>A0A5S6QAE5</accession>
<comment type="catalytic activity">
    <reaction evidence="6">
        <text>a 1,2-diacyl-sn-glycero-3-phosphoethanolamine(in) = a 1,2-diacyl-sn-glycero-3-phosphoethanolamine(out)</text>
        <dbReference type="Rhea" id="RHEA:38895"/>
        <dbReference type="ChEBI" id="CHEBI:64612"/>
    </reaction>
</comment>
<dbReference type="PANTHER" id="PTHR21347:SF0">
    <property type="entry name" value="LIPID SCRAMBLASE CLPTM1L"/>
    <property type="match status" value="1"/>
</dbReference>
<evidence type="ECO:0000256" key="13">
    <source>
        <dbReference type="ARBA" id="ARBA00045827"/>
    </source>
</evidence>
<evidence type="ECO:0000256" key="1">
    <source>
        <dbReference type="ARBA" id="ARBA00004141"/>
    </source>
</evidence>
<keyword evidence="4 15" id="KW-1133">Transmembrane helix</keyword>
<keyword evidence="3 15" id="KW-0812">Transmembrane</keyword>
<comment type="similarity">
    <text evidence="2">Belongs to the CLPTM1 family.</text>
</comment>
<evidence type="ECO:0000256" key="10">
    <source>
        <dbReference type="ARBA" id="ARBA00040905"/>
    </source>
</evidence>
<organism evidence="16 17">
    <name type="scientific">Trichuris muris</name>
    <name type="common">Mouse whipworm</name>
    <dbReference type="NCBI Taxonomy" id="70415"/>
    <lineage>
        <taxon>Eukaryota</taxon>
        <taxon>Metazoa</taxon>
        <taxon>Ecdysozoa</taxon>
        <taxon>Nematoda</taxon>
        <taxon>Enoplea</taxon>
        <taxon>Dorylaimia</taxon>
        <taxon>Trichinellida</taxon>
        <taxon>Trichuridae</taxon>
        <taxon>Trichuris</taxon>
    </lineage>
</organism>
<evidence type="ECO:0000256" key="2">
    <source>
        <dbReference type="ARBA" id="ARBA00009310"/>
    </source>
</evidence>
<feature type="transmembrane region" description="Helical" evidence="15">
    <location>
        <begin position="7"/>
        <end position="27"/>
    </location>
</feature>
<keyword evidence="16" id="KW-1185">Reference proteome</keyword>
<evidence type="ECO:0000256" key="14">
    <source>
        <dbReference type="ARBA" id="ARBA00093208"/>
    </source>
</evidence>
<sequence length="542" mass="63284">MGLLANIATTILIAYAGYSIYMFYHLIYPERCIPKPGARRPWVACLRSELESEEYTKLQLRVYTSQSVSSRSLRSEVLRVDNFSMQEYMERMVEVPLPVKTRKNGSLWLHAFVLPQVNESNPFKAPWHLLQTAKMTVYRVRKRDRVLLQSSDEASDSSSKSQELPVSHWRSKVSLRGVGEPFSFVTRKIPMEMHQLMVYSERDRYYPLFYLDWLGFRSDDLVEIMVNSSKVNLTLTYSPTSVGHLHFLLNMRMSLRQLKSLGFKQSDIDEILNMLADLDIQFLMLTLMVGMVHMILDLLAFRNDVEFWRRKTDMQGLSRRTIIWRLFSEIVIFLNLLDKRASLLVAVPVGISALIEAWKLTKVFKISIKRKGLLPRMELGLTTSDETKSDQLDSEGMRYMSYVMVPLVAIGAGYSLAFVPHTSWYGWMLQSMANGVYAFGFLFMMPQLFINYRLKSVAHMPWKTFMYKAFNTFIDDLFAFVIRMPTSHRLACFRDDIIFLVYLYQRWLYPVDKSRVNEFGISYEDDGHVNEAEAWKKSLKKD</sequence>
<reference evidence="17" key="1">
    <citation type="submission" date="2019-12" db="UniProtKB">
        <authorList>
            <consortium name="WormBaseParasite"/>
        </authorList>
    </citation>
    <scope>IDENTIFICATION</scope>
</reference>
<feature type="transmembrane region" description="Helical" evidence="15">
    <location>
        <begin position="282"/>
        <end position="301"/>
    </location>
</feature>
<evidence type="ECO:0000256" key="6">
    <source>
        <dbReference type="ARBA" id="ARBA00024615"/>
    </source>
</evidence>
<evidence type="ECO:0000256" key="4">
    <source>
        <dbReference type="ARBA" id="ARBA00022989"/>
    </source>
</evidence>
<comment type="subcellular location">
    <subcellularLocation>
        <location evidence="1">Membrane</location>
        <topology evidence="1">Multi-pass membrane protein</topology>
    </subcellularLocation>
</comment>
<dbReference type="GO" id="GO:0012505">
    <property type="term" value="C:endomembrane system"/>
    <property type="evidence" value="ECO:0007669"/>
    <property type="project" value="TreeGrafter"/>
</dbReference>
<comment type="catalytic activity">
    <reaction evidence="7">
        <text>a 1,2-diacyl-sn-glycero-3-phosphocholine(in) = a 1,2-diacyl-sn-glycero-3-phosphocholine(out)</text>
        <dbReference type="Rhea" id="RHEA:38571"/>
        <dbReference type="ChEBI" id="CHEBI:57643"/>
    </reaction>
</comment>
<evidence type="ECO:0000256" key="9">
    <source>
        <dbReference type="ARBA" id="ARBA00036810"/>
    </source>
</evidence>
<dbReference type="STRING" id="70415.A0A5S6QAE5"/>
<keyword evidence="5 15" id="KW-0472">Membrane</keyword>
<dbReference type="InterPro" id="IPR008429">
    <property type="entry name" value="CLPTM1"/>
</dbReference>
<feature type="transmembrane region" description="Helical" evidence="15">
    <location>
        <begin position="399"/>
        <end position="418"/>
    </location>
</feature>
<evidence type="ECO:0000256" key="15">
    <source>
        <dbReference type="SAM" id="Phobius"/>
    </source>
</evidence>
<dbReference type="AlphaFoldDB" id="A0A5S6QAE5"/>
<name>A0A5S6QAE5_TRIMR</name>
<protein>
    <recommendedName>
        <fullName evidence="10">Lipid scramblase CLPTM1L</fullName>
    </recommendedName>
    <alternativeName>
        <fullName evidence="12">Cisplatin resistance-related protein 9</fullName>
    </alternativeName>
    <alternativeName>
        <fullName evidence="11">Cleft lip and palate transmembrane protein 1-like protein</fullName>
    </alternativeName>
</protein>
<comment type="catalytic activity">
    <reaction evidence="9">
        <text>6-(alpha-D-glucosaminyl)-(1-octadecanoyl,2-(9Z)-octadecenoyl-sn-glycero-3-phospho)-1D-myo-inositol(in) = 6-(alpha-D-glucosaminyl)-(1-octadecanoyl,2-(9Z)-octadecenoyl-sn-glycero-3-phospho)-1D-myo-inositol(out)</text>
        <dbReference type="Rhea" id="RHEA:71495"/>
        <dbReference type="ChEBI" id="CHEBI:190691"/>
    </reaction>
</comment>
<evidence type="ECO:0000256" key="8">
    <source>
        <dbReference type="ARBA" id="ARBA00035895"/>
    </source>
</evidence>
<evidence type="ECO:0000313" key="16">
    <source>
        <dbReference type="Proteomes" id="UP000046395"/>
    </source>
</evidence>
<dbReference type="PANTHER" id="PTHR21347">
    <property type="entry name" value="CLEFT LIP AND PALATE ASSOCIATED TRANSMEMBRANE PROTEIN-RELATED"/>
    <property type="match status" value="1"/>
</dbReference>
<dbReference type="Pfam" id="PF05602">
    <property type="entry name" value="CLPTM1"/>
    <property type="match status" value="1"/>
</dbReference>
<comment type="catalytic activity">
    <reaction evidence="8">
        <text>a 1,2-diacyl-sn-glycero-3-phospho-(1D-myo-inositol)(in) = a 1,2-diacyl-sn-glycero-3-phospho-(1D-myo-inositol)(out)</text>
        <dbReference type="Rhea" id="RHEA:38691"/>
        <dbReference type="ChEBI" id="CHEBI:57880"/>
    </reaction>
</comment>
<comment type="catalytic activity">
    <reaction evidence="14">
        <text>a 6-(alpha-D-glucosaminyl)-1-(1,2-diacyl-sn-glycero-3-phospho)-1D-myo-inositol(in) = a 6-(alpha-D-glucosaminyl)-1-(1,2-diacyl-sn-glycero-3-phospho)-1D-myo-inositol(out)</text>
        <dbReference type="Rhea" id="RHEA:71491"/>
        <dbReference type="ChEBI" id="CHEBI:57997"/>
    </reaction>
</comment>
<dbReference type="Proteomes" id="UP000046395">
    <property type="component" value="Unassembled WGS sequence"/>
</dbReference>
<evidence type="ECO:0000256" key="3">
    <source>
        <dbReference type="ARBA" id="ARBA00022692"/>
    </source>
</evidence>
<evidence type="ECO:0000256" key="5">
    <source>
        <dbReference type="ARBA" id="ARBA00023136"/>
    </source>
</evidence>
<evidence type="ECO:0000313" key="17">
    <source>
        <dbReference type="WBParaSite" id="TMUE_1000004065.1"/>
    </source>
</evidence>
<dbReference type="GO" id="GO:0016020">
    <property type="term" value="C:membrane"/>
    <property type="evidence" value="ECO:0007669"/>
    <property type="project" value="UniProtKB-SubCell"/>
</dbReference>
<evidence type="ECO:0000256" key="7">
    <source>
        <dbReference type="ARBA" id="ARBA00024631"/>
    </source>
</evidence>
<evidence type="ECO:0000256" key="12">
    <source>
        <dbReference type="ARBA" id="ARBA00043155"/>
    </source>
</evidence>
<comment type="function">
    <text evidence="13">Scramblase that mediates the translocation of glucosaminylphosphatidylinositol (alpha-D-GlcN-(1-6)-(1,2-diacyl-sn-glycero-3-phospho)-1D-myo-inositol, GlcN-PI) across the endoplasmic reticulum (ER) membrane, from the cytosolic leaflet to the luminal leaflet of the ER membrane, where it participates in the biosynthesis of glycosylphosphatidylinositol (GPI). GPI is a lipid glycoconjugate involved in post-translational modification of proteins. Can also translocate 1,2-diacyl-sn-glycero-3-phospho-(1D-myo-inositol) (phosphatidylinositol or PI), as well as several other phospholipids (1,2-diacyl-sn-glycero-3-phosphocholine, 1,2-diacyl-sn-glycero-3-phosphoethanolamine), and N-acetylglucosaminylphosphatidylinositol (GlcNAc-PI) in vitro.</text>
</comment>
<evidence type="ECO:0000256" key="11">
    <source>
        <dbReference type="ARBA" id="ARBA00042320"/>
    </source>
</evidence>
<dbReference type="WBParaSite" id="TMUE_1000004065.1">
    <property type="protein sequence ID" value="TMUE_1000004065.1"/>
    <property type="gene ID" value="WBGene00292012"/>
</dbReference>
<proteinExistence type="inferred from homology"/>